<dbReference type="EMBL" id="CM007658">
    <property type="protein sequence ID" value="ONH90645.1"/>
    <property type="molecule type" value="Genomic_DNA"/>
</dbReference>
<keyword evidence="3" id="KW-0847">Vitamin C</keyword>
<evidence type="ECO:0000313" key="7">
    <source>
        <dbReference type="EMBL" id="ONH90645.1"/>
    </source>
</evidence>
<sequence>MAPTVTSMEASNGHEVPKVASIKTLADSASLTFIPSEYTYTKNPNEQGDANDPEHSIPIIDFALLTLGSPDQRAKVIQELRRACEEWGFFQVTNHGVPESLMQSMIGACHRFFDLPEEEKKEFQTRNLLDPIKCGTSFNVDIEKVHLWRDFLKVIAHPEFNSLYKPAGYSEVSLEFSKRTREVATEILKGISESLGLEADYIAKATNWDRGLQILAANYYPACPQPDKAIGLPPHTDHGLVTLLIQNEMGGLEVKHKDQWVLVNAAPGAFIVNIGDQMQILTNDKYKSIWHRAVVNNKATRISIAVPHGPSLDTPALPIPELLERGGQAPKYIGMTYEKFMELQASPAALTKPCLDHLRVKHN</sequence>
<dbReference type="Pfam" id="PF14226">
    <property type="entry name" value="DIOX_N"/>
    <property type="match status" value="1"/>
</dbReference>
<evidence type="ECO:0000256" key="2">
    <source>
        <dbReference type="ARBA" id="ARBA00022723"/>
    </source>
</evidence>
<keyword evidence="4 5" id="KW-0408">Iron</keyword>
<dbReference type="InterPro" id="IPR044861">
    <property type="entry name" value="IPNS-like_FE2OG_OXY"/>
</dbReference>
<feature type="domain" description="Fe2OG dioxygenase" evidence="6">
    <location>
        <begin position="210"/>
        <end position="310"/>
    </location>
</feature>
<evidence type="ECO:0000256" key="1">
    <source>
        <dbReference type="ARBA" id="ARBA00008056"/>
    </source>
</evidence>
<evidence type="ECO:0000259" key="6">
    <source>
        <dbReference type="PROSITE" id="PS51471"/>
    </source>
</evidence>
<name>A0A251MU84_PRUPE</name>
<dbReference type="InterPro" id="IPR026992">
    <property type="entry name" value="DIOX_N"/>
</dbReference>
<dbReference type="PANTHER" id="PTHR47991">
    <property type="entry name" value="OXOGLUTARATE/IRON-DEPENDENT DIOXYGENASE"/>
    <property type="match status" value="1"/>
</dbReference>
<keyword evidence="2 5" id="KW-0479">Metal-binding</keyword>
<dbReference type="GO" id="GO:0031418">
    <property type="term" value="F:L-ascorbic acid binding"/>
    <property type="evidence" value="ECO:0007669"/>
    <property type="project" value="UniProtKB-KW"/>
</dbReference>
<reference evidence="7 8" key="1">
    <citation type="journal article" date="2013" name="Nat. Genet.">
        <title>The high-quality draft genome of peach (Prunus persica) identifies unique patterns of genetic diversity, domestication and genome evolution.</title>
        <authorList>
            <consortium name="International Peach Genome Initiative"/>
            <person name="Verde I."/>
            <person name="Abbott A.G."/>
            <person name="Scalabrin S."/>
            <person name="Jung S."/>
            <person name="Shu S."/>
            <person name="Marroni F."/>
            <person name="Zhebentyayeva T."/>
            <person name="Dettori M.T."/>
            <person name="Grimwood J."/>
            <person name="Cattonaro F."/>
            <person name="Zuccolo A."/>
            <person name="Rossini L."/>
            <person name="Jenkins J."/>
            <person name="Vendramin E."/>
            <person name="Meisel L.A."/>
            <person name="Decroocq V."/>
            <person name="Sosinski B."/>
            <person name="Prochnik S."/>
            <person name="Mitros T."/>
            <person name="Policriti A."/>
            <person name="Cipriani G."/>
            <person name="Dondini L."/>
            <person name="Ficklin S."/>
            <person name="Goodstein D.M."/>
            <person name="Xuan P."/>
            <person name="Del Fabbro C."/>
            <person name="Aramini V."/>
            <person name="Copetti D."/>
            <person name="Gonzalez S."/>
            <person name="Horner D.S."/>
            <person name="Falchi R."/>
            <person name="Lucas S."/>
            <person name="Mica E."/>
            <person name="Maldonado J."/>
            <person name="Lazzari B."/>
            <person name="Bielenberg D."/>
            <person name="Pirona R."/>
            <person name="Miculan M."/>
            <person name="Barakat A."/>
            <person name="Testolin R."/>
            <person name="Stella A."/>
            <person name="Tartarini S."/>
            <person name="Tonutti P."/>
            <person name="Arus P."/>
            <person name="Orellana A."/>
            <person name="Wells C."/>
            <person name="Main D."/>
            <person name="Vizzotto G."/>
            <person name="Silva H."/>
            <person name="Salamini F."/>
            <person name="Schmutz J."/>
            <person name="Morgante M."/>
            <person name="Rokhsar D.S."/>
        </authorList>
    </citation>
    <scope>NUCLEOTIDE SEQUENCE [LARGE SCALE GENOMIC DNA]</scope>
    <source>
        <strain evidence="8">cv. Nemared</strain>
    </source>
</reference>
<gene>
    <name evidence="7" type="ORF">PRUPE_8G066500</name>
</gene>
<evidence type="ECO:0000256" key="5">
    <source>
        <dbReference type="RuleBase" id="RU003682"/>
    </source>
</evidence>
<dbReference type="FunFam" id="2.60.120.330:FF:000134">
    <property type="entry name" value="Uncharacterized protein"/>
    <property type="match status" value="1"/>
</dbReference>
<keyword evidence="5" id="KW-0560">Oxidoreductase</keyword>
<evidence type="ECO:0000313" key="8">
    <source>
        <dbReference type="Proteomes" id="UP000006882"/>
    </source>
</evidence>
<dbReference type="PROSITE" id="PS51471">
    <property type="entry name" value="FE2OG_OXY"/>
    <property type="match status" value="1"/>
</dbReference>
<organism evidence="7 8">
    <name type="scientific">Prunus persica</name>
    <name type="common">Peach</name>
    <name type="synonym">Amygdalus persica</name>
    <dbReference type="NCBI Taxonomy" id="3760"/>
    <lineage>
        <taxon>Eukaryota</taxon>
        <taxon>Viridiplantae</taxon>
        <taxon>Streptophyta</taxon>
        <taxon>Embryophyta</taxon>
        <taxon>Tracheophyta</taxon>
        <taxon>Spermatophyta</taxon>
        <taxon>Magnoliopsida</taxon>
        <taxon>eudicotyledons</taxon>
        <taxon>Gunneridae</taxon>
        <taxon>Pentapetalae</taxon>
        <taxon>rosids</taxon>
        <taxon>fabids</taxon>
        <taxon>Rosales</taxon>
        <taxon>Rosaceae</taxon>
        <taxon>Amygdaloideae</taxon>
        <taxon>Amygdaleae</taxon>
        <taxon>Prunus</taxon>
    </lineage>
</organism>
<dbReference type="GO" id="GO:0046872">
    <property type="term" value="F:metal ion binding"/>
    <property type="evidence" value="ECO:0007669"/>
    <property type="project" value="UniProtKB-KW"/>
</dbReference>
<keyword evidence="8" id="KW-1185">Reference proteome</keyword>
<dbReference type="SUPFAM" id="SSF51197">
    <property type="entry name" value="Clavaminate synthase-like"/>
    <property type="match status" value="1"/>
</dbReference>
<dbReference type="GO" id="GO:0016491">
    <property type="term" value="F:oxidoreductase activity"/>
    <property type="evidence" value="ECO:0007669"/>
    <property type="project" value="UniProtKB-KW"/>
</dbReference>
<dbReference type="InterPro" id="IPR027443">
    <property type="entry name" value="IPNS-like_sf"/>
</dbReference>
<comment type="similarity">
    <text evidence="1 5">Belongs to the iron/ascorbate-dependent oxidoreductase family.</text>
</comment>
<protein>
    <recommendedName>
        <fullName evidence="6">Fe2OG dioxygenase domain-containing protein</fullName>
    </recommendedName>
</protein>
<dbReference type="InterPro" id="IPR050295">
    <property type="entry name" value="Plant_2OG-oxidoreductases"/>
</dbReference>
<dbReference type="Proteomes" id="UP000006882">
    <property type="component" value="Chromosome G8"/>
</dbReference>
<dbReference type="Gramene" id="ONH90645">
    <property type="protein sequence ID" value="ONH90645"/>
    <property type="gene ID" value="PRUPE_8G066500"/>
</dbReference>
<dbReference type="InterPro" id="IPR005123">
    <property type="entry name" value="Oxoglu/Fe-dep_dioxygenase_dom"/>
</dbReference>
<dbReference type="Pfam" id="PF03171">
    <property type="entry name" value="2OG-FeII_Oxy"/>
    <property type="match status" value="1"/>
</dbReference>
<dbReference type="Gene3D" id="2.60.120.330">
    <property type="entry name" value="B-lactam Antibiotic, Isopenicillin N Synthase, Chain"/>
    <property type="match status" value="1"/>
</dbReference>
<evidence type="ECO:0000256" key="3">
    <source>
        <dbReference type="ARBA" id="ARBA00022896"/>
    </source>
</evidence>
<evidence type="ECO:0000256" key="4">
    <source>
        <dbReference type="ARBA" id="ARBA00023004"/>
    </source>
</evidence>
<accession>A0A251MU84</accession>
<proteinExistence type="inferred from homology"/>
<dbReference type="AlphaFoldDB" id="A0A251MU84"/>